<feature type="region of interest" description="Disordered" evidence="1">
    <location>
        <begin position="27"/>
        <end position="50"/>
    </location>
</feature>
<dbReference type="Proteomes" id="UP001274830">
    <property type="component" value="Unassembled WGS sequence"/>
</dbReference>
<feature type="compositionally biased region" description="Basic and acidic residues" evidence="1">
    <location>
        <begin position="27"/>
        <end position="37"/>
    </location>
</feature>
<name>A0AAE0WII4_9PEZI</name>
<proteinExistence type="predicted"/>
<sequence>MAAASELWMALKELGWRKLEQLGEKEDWEVPKDHQSAIEESEDEDDSMWV</sequence>
<protein>
    <submittedName>
        <fullName evidence="2">Uncharacterized protein</fullName>
    </submittedName>
</protein>
<reference evidence="2" key="1">
    <citation type="submission" date="2023-07" db="EMBL/GenBank/DDBJ databases">
        <title>Black Yeasts Isolated from many extreme environments.</title>
        <authorList>
            <person name="Coleine C."/>
            <person name="Stajich J.E."/>
            <person name="Selbmann L."/>
        </authorList>
    </citation>
    <scope>NUCLEOTIDE SEQUENCE</scope>
    <source>
        <strain evidence="2">CCFEE 5485</strain>
    </source>
</reference>
<evidence type="ECO:0000313" key="3">
    <source>
        <dbReference type="Proteomes" id="UP001274830"/>
    </source>
</evidence>
<accession>A0AAE0WII4</accession>
<evidence type="ECO:0000256" key="1">
    <source>
        <dbReference type="SAM" id="MobiDB-lite"/>
    </source>
</evidence>
<feature type="compositionally biased region" description="Acidic residues" evidence="1">
    <location>
        <begin position="39"/>
        <end position="50"/>
    </location>
</feature>
<organism evidence="2 3">
    <name type="scientific">Recurvomyces mirabilis</name>
    <dbReference type="NCBI Taxonomy" id="574656"/>
    <lineage>
        <taxon>Eukaryota</taxon>
        <taxon>Fungi</taxon>
        <taxon>Dikarya</taxon>
        <taxon>Ascomycota</taxon>
        <taxon>Pezizomycotina</taxon>
        <taxon>Dothideomycetes</taxon>
        <taxon>Dothideomycetidae</taxon>
        <taxon>Mycosphaerellales</taxon>
        <taxon>Teratosphaeriaceae</taxon>
        <taxon>Recurvomyces</taxon>
    </lineage>
</organism>
<keyword evidence="3" id="KW-1185">Reference proteome</keyword>
<dbReference type="AlphaFoldDB" id="A0AAE0WII4"/>
<gene>
    <name evidence="2" type="ORF">LTR78_009673</name>
</gene>
<evidence type="ECO:0000313" key="2">
    <source>
        <dbReference type="EMBL" id="KAK3670433.1"/>
    </source>
</evidence>
<dbReference type="EMBL" id="JAUTXT010000056">
    <property type="protein sequence ID" value="KAK3670433.1"/>
    <property type="molecule type" value="Genomic_DNA"/>
</dbReference>
<comment type="caution">
    <text evidence="2">The sequence shown here is derived from an EMBL/GenBank/DDBJ whole genome shotgun (WGS) entry which is preliminary data.</text>
</comment>